<dbReference type="RefSeq" id="WP_328736623.1">
    <property type="nucleotide sequence ID" value="NZ_CP108038.1"/>
</dbReference>
<reference evidence="2" key="1">
    <citation type="submission" date="2022-10" db="EMBL/GenBank/DDBJ databases">
        <title>The complete genomes of actinobacterial strains from the NBC collection.</title>
        <authorList>
            <person name="Joergensen T.S."/>
            <person name="Alvarez Arevalo M."/>
            <person name="Sterndorff E.B."/>
            <person name="Faurdal D."/>
            <person name="Vuksanovic O."/>
            <person name="Mourched A.-S."/>
            <person name="Charusanti P."/>
            <person name="Shaw S."/>
            <person name="Blin K."/>
            <person name="Weber T."/>
        </authorList>
    </citation>
    <scope>NUCLEOTIDE SEQUENCE</scope>
    <source>
        <strain evidence="2">NBC_00302</strain>
    </source>
</reference>
<evidence type="ECO:0000313" key="2">
    <source>
        <dbReference type="EMBL" id="WUN89876.1"/>
    </source>
</evidence>
<accession>A0ABZ1R4F8</accession>
<evidence type="ECO:0000256" key="1">
    <source>
        <dbReference type="SAM" id="MobiDB-lite"/>
    </source>
</evidence>
<keyword evidence="3" id="KW-1185">Reference proteome</keyword>
<organism evidence="2 3">
    <name type="scientific">Streptomyces bobili</name>
    <dbReference type="NCBI Taxonomy" id="67280"/>
    <lineage>
        <taxon>Bacteria</taxon>
        <taxon>Bacillati</taxon>
        <taxon>Actinomycetota</taxon>
        <taxon>Actinomycetes</taxon>
        <taxon>Kitasatosporales</taxon>
        <taxon>Streptomycetaceae</taxon>
        <taxon>Streptomyces</taxon>
    </lineage>
</organism>
<feature type="region of interest" description="Disordered" evidence="1">
    <location>
        <begin position="1"/>
        <end position="40"/>
    </location>
</feature>
<dbReference type="GeneID" id="93765149"/>
<dbReference type="Proteomes" id="UP001432071">
    <property type="component" value="Chromosome"/>
</dbReference>
<dbReference type="EMBL" id="CP108038">
    <property type="protein sequence ID" value="WUN89876.1"/>
    <property type="molecule type" value="Genomic_DNA"/>
</dbReference>
<protein>
    <submittedName>
        <fullName evidence="2">Uncharacterized protein</fullName>
    </submittedName>
</protein>
<evidence type="ECO:0000313" key="3">
    <source>
        <dbReference type="Proteomes" id="UP001432071"/>
    </source>
</evidence>
<proteinExistence type="predicted"/>
<name>A0ABZ1R4F8_9ACTN</name>
<sequence length="40" mass="4211">MTPPMVFTRRMSTVPPVRRLGAGSGSSRTGVPTVPSRPVS</sequence>
<gene>
    <name evidence="2" type="ORF">OHT53_29225</name>
</gene>